<dbReference type="PANTHER" id="PTHR33198">
    <property type="entry name" value="ANK_REP_REGION DOMAIN-CONTAINING PROTEIN-RELATED"/>
    <property type="match status" value="1"/>
</dbReference>
<organism evidence="1 2">
    <name type="scientific">Paramuricea clavata</name>
    <name type="common">Red gorgonian</name>
    <name type="synonym">Violescent sea-whip</name>
    <dbReference type="NCBI Taxonomy" id="317549"/>
    <lineage>
        <taxon>Eukaryota</taxon>
        <taxon>Metazoa</taxon>
        <taxon>Cnidaria</taxon>
        <taxon>Anthozoa</taxon>
        <taxon>Octocorallia</taxon>
        <taxon>Malacalcyonacea</taxon>
        <taxon>Plexauridae</taxon>
        <taxon>Paramuricea</taxon>
    </lineage>
</organism>
<accession>A0A6S7HCL8</accession>
<keyword evidence="2" id="KW-1185">Reference proteome</keyword>
<reference evidence="1" key="1">
    <citation type="submission" date="2020-04" db="EMBL/GenBank/DDBJ databases">
        <authorList>
            <person name="Alioto T."/>
            <person name="Alioto T."/>
            <person name="Gomez Garrido J."/>
        </authorList>
    </citation>
    <scope>NUCLEOTIDE SEQUENCE</scope>
    <source>
        <strain evidence="1">A484AB</strain>
    </source>
</reference>
<dbReference type="PANTHER" id="PTHR33198:SF20">
    <property type="entry name" value="RETROTRANSPOSON GAG DOMAIN-CONTAINING PROTEIN"/>
    <property type="match status" value="1"/>
</dbReference>
<protein>
    <submittedName>
        <fullName evidence="1">Uncharacterized protein</fullName>
    </submittedName>
</protein>
<evidence type="ECO:0000313" key="2">
    <source>
        <dbReference type="Proteomes" id="UP001152795"/>
    </source>
</evidence>
<dbReference type="AlphaFoldDB" id="A0A6S7HCL8"/>
<proteinExistence type="predicted"/>
<comment type="caution">
    <text evidence="1">The sequence shown here is derived from an EMBL/GenBank/DDBJ whole genome shotgun (WGS) entry which is preliminary data.</text>
</comment>
<dbReference type="Proteomes" id="UP001152795">
    <property type="component" value="Unassembled WGS sequence"/>
</dbReference>
<name>A0A6S7HCL8_PARCT</name>
<evidence type="ECO:0000313" key="1">
    <source>
        <dbReference type="EMBL" id="CAB4000853.1"/>
    </source>
</evidence>
<dbReference type="EMBL" id="CACRXK020003945">
    <property type="protein sequence ID" value="CAB4000853.1"/>
    <property type="molecule type" value="Genomic_DNA"/>
</dbReference>
<sequence>MAQSVTIQPMPEFRPDAKVGASLATRRNDWQADFEMFIIASGITDAKRKRALLLYQAGPRVREIFKPLADTGNDDNYEVAKTKLKEYFDLQKDRRYDVYRFRQAMQKTDETLDEYHTRLRTMAATCEFNDVVLEIEQQIIICGTSSKIRKHALRDPKFDLKGRRDEQSSYQIKDIESKEPTEVYTNKLEGKSEKTEAKTCHCCGREYPHVAVGQCPAKS</sequence>
<gene>
    <name evidence="1" type="ORF">PACLA_8A080252</name>
</gene>